<comment type="caution">
    <text evidence="2">The sequence shown here is derived from an EMBL/GenBank/DDBJ whole genome shotgun (WGS) entry which is preliminary data.</text>
</comment>
<name>A0A068RSU6_9FUNG</name>
<gene>
    <name evidence="2" type="ORF">LCOR_04144.1</name>
</gene>
<sequence length="91" mass="10133">MLVTVEVKLDSMLRPESMKECVSLYKAIMVGSWKKHAASISEEEEQPISKPSTVNKDEIMKVIKNDIKDNVDDGDNEDGDEEATTAKAKGY</sequence>
<proteinExistence type="predicted"/>
<accession>A0A068RSU6</accession>
<evidence type="ECO:0000256" key="1">
    <source>
        <dbReference type="SAM" id="MobiDB-lite"/>
    </source>
</evidence>
<evidence type="ECO:0000313" key="3">
    <source>
        <dbReference type="Proteomes" id="UP000027586"/>
    </source>
</evidence>
<dbReference type="AlphaFoldDB" id="A0A068RSU6"/>
<keyword evidence="3" id="KW-1185">Reference proteome</keyword>
<dbReference type="VEuPathDB" id="FungiDB:LCOR_04144.1"/>
<reference evidence="2" key="1">
    <citation type="submission" date="2013-08" db="EMBL/GenBank/DDBJ databases">
        <title>Gene expansion shapes genome architecture in the human pathogen Lichtheimia corymbifera: an evolutionary genomics analysis in the ancient terrestrial Mucorales (Mucoromycotina).</title>
        <authorList>
            <person name="Schwartze V.U."/>
            <person name="Winter S."/>
            <person name="Shelest E."/>
            <person name="Marcet-Houben M."/>
            <person name="Horn F."/>
            <person name="Wehner S."/>
            <person name="Hoffmann K."/>
            <person name="Riege K."/>
            <person name="Sammeth M."/>
            <person name="Nowrousian M."/>
            <person name="Valiante V."/>
            <person name="Linde J."/>
            <person name="Jacobsen I.D."/>
            <person name="Marz M."/>
            <person name="Brakhage A.A."/>
            <person name="Gabaldon T."/>
            <person name="Bocker S."/>
            <person name="Voigt K."/>
        </authorList>
    </citation>
    <scope>NUCLEOTIDE SEQUENCE [LARGE SCALE GENOMIC DNA]</scope>
    <source>
        <strain evidence="2">FSU 9682</strain>
    </source>
</reference>
<dbReference type="Proteomes" id="UP000027586">
    <property type="component" value="Unassembled WGS sequence"/>
</dbReference>
<protein>
    <submittedName>
        <fullName evidence="2">Uncharacterized protein</fullName>
    </submittedName>
</protein>
<evidence type="ECO:0000313" key="2">
    <source>
        <dbReference type="EMBL" id="CDH52697.1"/>
    </source>
</evidence>
<feature type="compositionally biased region" description="Acidic residues" evidence="1">
    <location>
        <begin position="72"/>
        <end position="83"/>
    </location>
</feature>
<dbReference type="EMBL" id="CBTN010000014">
    <property type="protein sequence ID" value="CDH52697.1"/>
    <property type="molecule type" value="Genomic_DNA"/>
</dbReference>
<feature type="region of interest" description="Disordered" evidence="1">
    <location>
        <begin position="67"/>
        <end position="91"/>
    </location>
</feature>
<organism evidence="2 3">
    <name type="scientific">Lichtheimia corymbifera JMRC:FSU:9682</name>
    <dbReference type="NCBI Taxonomy" id="1263082"/>
    <lineage>
        <taxon>Eukaryota</taxon>
        <taxon>Fungi</taxon>
        <taxon>Fungi incertae sedis</taxon>
        <taxon>Mucoromycota</taxon>
        <taxon>Mucoromycotina</taxon>
        <taxon>Mucoromycetes</taxon>
        <taxon>Mucorales</taxon>
        <taxon>Lichtheimiaceae</taxon>
        <taxon>Lichtheimia</taxon>
    </lineage>
</organism>